<evidence type="ECO:0000256" key="10">
    <source>
        <dbReference type="ARBA" id="ARBA00047481"/>
    </source>
</evidence>
<dbReference type="GO" id="GO:0030170">
    <property type="term" value="F:pyridoxal phosphate binding"/>
    <property type="evidence" value="ECO:0007669"/>
    <property type="project" value="InterPro"/>
</dbReference>
<accession>A0A839EZS7</accession>
<dbReference type="EC" id="2.6.1.9" evidence="11"/>
<comment type="catalytic activity">
    <reaction evidence="10 11">
        <text>L-histidinol phosphate + 2-oxoglutarate = 3-(imidazol-4-yl)-2-oxopropyl phosphate + L-glutamate</text>
        <dbReference type="Rhea" id="RHEA:23744"/>
        <dbReference type="ChEBI" id="CHEBI:16810"/>
        <dbReference type="ChEBI" id="CHEBI:29985"/>
        <dbReference type="ChEBI" id="CHEBI:57766"/>
        <dbReference type="ChEBI" id="CHEBI:57980"/>
        <dbReference type="EC" id="2.6.1.9"/>
    </reaction>
</comment>
<evidence type="ECO:0000256" key="9">
    <source>
        <dbReference type="ARBA" id="ARBA00023102"/>
    </source>
</evidence>
<evidence type="ECO:0000256" key="7">
    <source>
        <dbReference type="ARBA" id="ARBA00022679"/>
    </source>
</evidence>
<dbReference type="Pfam" id="PF00155">
    <property type="entry name" value="Aminotran_1_2"/>
    <property type="match status" value="1"/>
</dbReference>
<evidence type="ECO:0000256" key="5">
    <source>
        <dbReference type="ARBA" id="ARBA00022576"/>
    </source>
</evidence>
<dbReference type="InterPro" id="IPR004839">
    <property type="entry name" value="Aminotransferase_I/II_large"/>
</dbReference>
<dbReference type="UniPathway" id="UPA00031">
    <property type="reaction ID" value="UER00012"/>
</dbReference>
<evidence type="ECO:0000256" key="11">
    <source>
        <dbReference type="HAMAP-Rule" id="MF_01023"/>
    </source>
</evidence>
<comment type="caution">
    <text evidence="13">The sequence shown here is derived from an EMBL/GenBank/DDBJ whole genome shotgun (WGS) entry which is preliminary data.</text>
</comment>
<dbReference type="SUPFAM" id="SSF53383">
    <property type="entry name" value="PLP-dependent transferases"/>
    <property type="match status" value="1"/>
</dbReference>
<dbReference type="InterPro" id="IPR015422">
    <property type="entry name" value="PyrdxlP-dep_Trfase_small"/>
</dbReference>
<name>A0A839EZS7_9GAMM</name>
<evidence type="ECO:0000256" key="1">
    <source>
        <dbReference type="ARBA" id="ARBA00001933"/>
    </source>
</evidence>
<evidence type="ECO:0000256" key="3">
    <source>
        <dbReference type="ARBA" id="ARBA00007970"/>
    </source>
</evidence>
<keyword evidence="8 11" id="KW-0663">Pyridoxal phosphate</keyword>
<dbReference type="HAMAP" id="MF_01023">
    <property type="entry name" value="HisC_aminotrans_2"/>
    <property type="match status" value="1"/>
</dbReference>
<dbReference type="GO" id="GO:0000105">
    <property type="term" value="P:L-histidine biosynthetic process"/>
    <property type="evidence" value="ECO:0007669"/>
    <property type="project" value="UniProtKB-UniRule"/>
</dbReference>
<comment type="similarity">
    <text evidence="3 11">Belongs to the class-II pyridoxal-phosphate-dependent aminotransferase family. Histidinol-phosphate aminotransferase subfamily.</text>
</comment>
<evidence type="ECO:0000259" key="12">
    <source>
        <dbReference type="Pfam" id="PF00155"/>
    </source>
</evidence>
<keyword evidence="9 11" id="KW-0368">Histidine biosynthesis</keyword>
<dbReference type="Gene3D" id="3.90.1150.10">
    <property type="entry name" value="Aspartate Aminotransferase, domain 1"/>
    <property type="match status" value="1"/>
</dbReference>
<comment type="cofactor">
    <cofactor evidence="1 11">
        <name>pyridoxal 5'-phosphate</name>
        <dbReference type="ChEBI" id="CHEBI:597326"/>
    </cofactor>
</comment>
<comment type="subunit">
    <text evidence="4 11">Homodimer.</text>
</comment>
<keyword evidence="6 11" id="KW-0028">Amino-acid biosynthesis</keyword>
<protein>
    <recommendedName>
        <fullName evidence="11">Histidinol-phosphate aminotransferase</fullName>
        <ecNumber evidence="11">2.6.1.9</ecNumber>
    </recommendedName>
    <alternativeName>
        <fullName evidence="11">Imidazole acetol-phosphate transaminase</fullName>
    </alternativeName>
</protein>
<sequence>MSMLERARPELVAFAPYASARRAGFDARVRLDANESPWDIADDGFADAGLNRYPQPQPDALRARLAALYGVDPAALWLGRGSDEAIDLLLRAFCRAGRDNVVAFAPTFGMYRVGAALQGAAFRTLALSADDGFALDADRLLALADDDTKLVIVCSPNNPSGTLYHGDALERLARALDGRALLLVDEAYVEFAGVASASALLARQPNVAVLRTLSKAHALAGARVGALLAQPEIIDLVGRIAAPYPLPIGSVHAASAALEPAALARTHARIATLVAERERVAAALAGIDGVRTVWPSAGNFVLARFTDARAAFARLLGAGILVRDFSTQPGLANCLRITIGRPDENDALLAALGGARR</sequence>
<feature type="domain" description="Aminotransferase class I/classII large" evidence="12">
    <location>
        <begin position="48"/>
        <end position="352"/>
    </location>
</feature>
<dbReference type="Gene3D" id="3.40.640.10">
    <property type="entry name" value="Type I PLP-dependent aspartate aminotransferase-like (Major domain)"/>
    <property type="match status" value="1"/>
</dbReference>
<keyword evidence="7 11" id="KW-0808">Transferase</keyword>
<feature type="modified residue" description="N6-(pyridoxal phosphate)lysine" evidence="11">
    <location>
        <position position="215"/>
    </location>
</feature>
<organism evidence="13 14">
    <name type="scientific">Dokdonella fugitiva</name>
    <dbReference type="NCBI Taxonomy" id="328517"/>
    <lineage>
        <taxon>Bacteria</taxon>
        <taxon>Pseudomonadati</taxon>
        <taxon>Pseudomonadota</taxon>
        <taxon>Gammaproteobacteria</taxon>
        <taxon>Lysobacterales</taxon>
        <taxon>Rhodanobacteraceae</taxon>
        <taxon>Dokdonella</taxon>
    </lineage>
</organism>
<comment type="pathway">
    <text evidence="2 11">Amino-acid biosynthesis; L-histidine biosynthesis; L-histidine from 5-phospho-alpha-D-ribose 1-diphosphate: step 7/9.</text>
</comment>
<dbReference type="EMBL" id="JACGXL010000006">
    <property type="protein sequence ID" value="MBA8889315.1"/>
    <property type="molecule type" value="Genomic_DNA"/>
</dbReference>
<gene>
    <name evidence="11" type="primary">hisC</name>
    <name evidence="13" type="ORF">FHW12_003558</name>
</gene>
<dbReference type="AlphaFoldDB" id="A0A839EZS7"/>
<dbReference type="RefSeq" id="WP_182532353.1">
    <property type="nucleotide sequence ID" value="NZ_JACGXL010000006.1"/>
</dbReference>
<evidence type="ECO:0000256" key="2">
    <source>
        <dbReference type="ARBA" id="ARBA00005011"/>
    </source>
</evidence>
<dbReference type="GO" id="GO:0004400">
    <property type="term" value="F:histidinol-phosphate transaminase activity"/>
    <property type="evidence" value="ECO:0007669"/>
    <property type="project" value="UniProtKB-UniRule"/>
</dbReference>
<keyword evidence="14" id="KW-1185">Reference proteome</keyword>
<proteinExistence type="inferred from homology"/>
<evidence type="ECO:0000313" key="13">
    <source>
        <dbReference type="EMBL" id="MBA8889315.1"/>
    </source>
</evidence>
<keyword evidence="5 11" id="KW-0032">Aminotransferase</keyword>
<dbReference type="Proteomes" id="UP000550401">
    <property type="component" value="Unassembled WGS sequence"/>
</dbReference>
<dbReference type="InterPro" id="IPR015424">
    <property type="entry name" value="PyrdxlP-dep_Trfase"/>
</dbReference>
<dbReference type="CDD" id="cd00609">
    <property type="entry name" value="AAT_like"/>
    <property type="match status" value="1"/>
</dbReference>
<evidence type="ECO:0000256" key="6">
    <source>
        <dbReference type="ARBA" id="ARBA00022605"/>
    </source>
</evidence>
<dbReference type="InterPro" id="IPR005861">
    <property type="entry name" value="HisP_aminotrans"/>
</dbReference>
<evidence type="ECO:0000256" key="8">
    <source>
        <dbReference type="ARBA" id="ARBA00022898"/>
    </source>
</evidence>
<evidence type="ECO:0000313" key="14">
    <source>
        <dbReference type="Proteomes" id="UP000550401"/>
    </source>
</evidence>
<reference evidence="13 14" key="1">
    <citation type="submission" date="2020-07" db="EMBL/GenBank/DDBJ databases">
        <title>Genomic Encyclopedia of Type Strains, Phase IV (KMG-V): Genome sequencing to study the core and pangenomes of soil and plant-associated prokaryotes.</title>
        <authorList>
            <person name="Whitman W."/>
        </authorList>
    </citation>
    <scope>NUCLEOTIDE SEQUENCE [LARGE SCALE GENOMIC DNA]</scope>
    <source>
        <strain evidence="13 14">RH2WT43</strain>
    </source>
</reference>
<dbReference type="PANTHER" id="PTHR42885">
    <property type="entry name" value="HISTIDINOL-PHOSPHATE AMINOTRANSFERASE-RELATED"/>
    <property type="match status" value="1"/>
</dbReference>
<dbReference type="NCBIfam" id="TIGR01141">
    <property type="entry name" value="hisC"/>
    <property type="match status" value="1"/>
</dbReference>
<dbReference type="PANTHER" id="PTHR42885:SF2">
    <property type="entry name" value="HISTIDINOL-PHOSPHATE AMINOTRANSFERASE"/>
    <property type="match status" value="1"/>
</dbReference>
<evidence type="ECO:0000256" key="4">
    <source>
        <dbReference type="ARBA" id="ARBA00011738"/>
    </source>
</evidence>
<dbReference type="InterPro" id="IPR015421">
    <property type="entry name" value="PyrdxlP-dep_Trfase_major"/>
</dbReference>